<evidence type="ECO:0000313" key="2">
    <source>
        <dbReference type="Proteomes" id="UP001305779"/>
    </source>
</evidence>
<name>A0ABR0EGC8_ZASCE</name>
<evidence type="ECO:0000313" key="1">
    <source>
        <dbReference type="EMBL" id="KAK4500517.1"/>
    </source>
</evidence>
<keyword evidence="2" id="KW-1185">Reference proteome</keyword>
<dbReference type="InterPro" id="IPR038071">
    <property type="entry name" value="UROD/MetE-like_sf"/>
</dbReference>
<sequence length="368" mass="40762">MQPDLPRLPECRRAVELKLKLKYIEFAGPLPIPGTDEVFTTLCQTFPDRLKRIPDGETGHRQGPLHWQTQVFEQAGLSHFLKDEALLRGGGLDEVLPEVSIDPALELDTRWALSYEYTQMVIDSSALRYGHYAIASYQAFSKHKIAGTIPPCVKFQVSLPLPRSFVAEWIRPEYRETAEAQYEAAIVRAIEGIQDIIPHQDLAIQIDCRVASPAIGTRAVSPETDETPLLAVCVTRLARHVAADVDLGLHVAPSSGGTLQSTIDVVKALQRPCPRPMAWLHLSLPADTNDEQSLQPLEDLSRGTKTELVLGLVRPRDEEGSRRRILKAAECLGSTDFGIAAAGNLVDLTQDDFEDILRILRLLSTPSR</sequence>
<protein>
    <recommendedName>
        <fullName evidence="3">Cobalamin-independent methionine synthase MetE C-terminal/archaeal domain-containing protein</fullName>
    </recommendedName>
</protein>
<evidence type="ECO:0008006" key="3">
    <source>
        <dbReference type="Google" id="ProtNLM"/>
    </source>
</evidence>
<accession>A0ABR0EGC8</accession>
<dbReference type="Gene3D" id="3.20.20.210">
    <property type="match status" value="1"/>
</dbReference>
<proteinExistence type="predicted"/>
<comment type="caution">
    <text evidence="1">The sequence shown here is derived from an EMBL/GenBank/DDBJ whole genome shotgun (WGS) entry which is preliminary data.</text>
</comment>
<reference evidence="1 2" key="1">
    <citation type="journal article" date="2023" name="G3 (Bethesda)">
        <title>A chromosome-level genome assembly of Zasmidium syzygii isolated from banana leaves.</title>
        <authorList>
            <person name="van Westerhoven A.C."/>
            <person name="Mehrabi R."/>
            <person name="Talebi R."/>
            <person name="Steentjes M.B.F."/>
            <person name="Corcolon B."/>
            <person name="Chong P.A."/>
            <person name="Kema G.H.J."/>
            <person name="Seidl M.F."/>
        </authorList>
    </citation>
    <scope>NUCLEOTIDE SEQUENCE [LARGE SCALE GENOMIC DNA]</scope>
    <source>
        <strain evidence="1 2">P124</strain>
    </source>
</reference>
<dbReference type="Proteomes" id="UP001305779">
    <property type="component" value="Unassembled WGS sequence"/>
</dbReference>
<gene>
    <name evidence="1" type="ORF">PRZ48_008706</name>
</gene>
<organism evidence="1 2">
    <name type="scientific">Zasmidium cellare</name>
    <name type="common">Wine cellar mold</name>
    <name type="synonym">Racodium cellare</name>
    <dbReference type="NCBI Taxonomy" id="395010"/>
    <lineage>
        <taxon>Eukaryota</taxon>
        <taxon>Fungi</taxon>
        <taxon>Dikarya</taxon>
        <taxon>Ascomycota</taxon>
        <taxon>Pezizomycotina</taxon>
        <taxon>Dothideomycetes</taxon>
        <taxon>Dothideomycetidae</taxon>
        <taxon>Mycosphaerellales</taxon>
        <taxon>Mycosphaerellaceae</taxon>
        <taxon>Zasmidium</taxon>
    </lineage>
</organism>
<dbReference type="EMBL" id="JAXOVC010000006">
    <property type="protein sequence ID" value="KAK4500517.1"/>
    <property type="molecule type" value="Genomic_DNA"/>
</dbReference>